<accession>A0A644ZKW3</accession>
<reference evidence="1" key="1">
    <citation type="submission" date="2019-08" db="EMBL/GenBank/DDBJ databases">
        <authorList>
            <person name="Kucharzyk K."/>
            <person name="Murdoch R.W."/>
            <person name="Higgins S."/>
            <person name="Loffler F."/>
        </authorList>
    </citation>
    <scope>NUCLEOTIDE SEQUENCE</scope>
</reference>
<gene>
    <name evidence="1" type="ORF">SDC9_87155</name>
</gene>
<organism evidence="1">
    <name type="scientific">bioreactor metagenome</name>
    <dbReference type="NCBI Taxonomy" id="1076179"/>
    <lineage>
        <taxon>unclassified sequences</taxon>
        <taxon>metagenomes</taxon>
        <taxon>ecological metagenomes</taxon>
    </lineage>
</organism>
<comment type="caution">
    <text evidence="1">The sequence shown here is derived from an EMBL/GenBank/DDBJ whole genome shotgun (WGS) entry which is preliminary data.</text>
</comment>
<dbReference type="AlphaFoldDB" id="A0A644ZKW3"/>
<name>A0A644ZKW3_9ZZZZ</name>
<dbReference type="EMBL" id="VSSQ01009027">
    <property type="protein sequence ID" value="MPM40511.1"/>
    <property type="molecule type" value="Genomic_DNA"/>
</dbReference>
<sequence length="109" mass="11158">MIAGVVRFQRLGQPGPADLGEQRVGDHLQIDISAGVADAPVVAVPGLVAVRIVENDQASGADLVVRGGQHACLDGIGVWRDALGCRNLLDLHPGMPTECLDGVGDAAEG</sequence>
<protein>
    <submittedName>
        <fullName evidence="1">Uncharacterized protein</fullName>
    </submittedName>
</protein>
<proteinExistence type="predicted"/>
<evidence type="ECO:0000313" key="1">
    <source>
        <dbReference type="EMBL" id="MPM40511.1"/>
    </source>
</evidence>